<proteinExistence type="predicted"/>
<dbReference type="InParanoid" id="B3LVP3"/>
<dbReference type="Proteomes" id="UP000007801">
    <property type="component" value="Unassembled WGS sequence"/>
</dbReference>
<keyword evidence="1" id="KW-0732">Signal</keyword>
<dbReference type="KEGG" id="dan:6499208"/>
<dbReference type="Pfam" id="PF12749">
    <property type="entry name" value="Metallothio_Euk"/>
    <property type="match status" value="1"/>
</dbReference>
<dbReference type="EMBL" id="CH902617">
    <property type="protein sequence ID" value="EDV43667.1"/>
    <property type="molecule type" value="Genomic_DNA"/>
</dbReference>
<organism evidence="2 3">
    <name type="scientific">Drosophila ananassae</name>
    <name type="common">Fruit fly</name>
    <dbReference type="NCBI Taxonomy" id="7217"/>
    <lineage>
        <taxon>Eukaryota</taxon>
        <taxon>Metazoa</taxon>
        <taxon>Ecdysozoa</taxon>
        <taxon>Arthropoda</taxon>
        <taxon>Hexapoda</taxon>
        <taxon>Insecta</taxon>
        <taxon>Pterygota</taxon>
        <taxon>Neoptera</taxon>
        <taxon>Endopterygota</taxon>
        <taxon>Diptera</taxon>
        <taxon>Brachycera</taxon>
        <taxon>Muscomorpha</taxon>
        <taxon>Ephydroidea</taxon>
        <taxon>Drosophilidae</taxon>
        <taxon>Drosophila</taxon>
        <taxon>Sophophora</taxon>
    </lineage>
</organism>
<name>B3LVP3_DROAN</name>
<gene>
    <name evidence="2" type="primary">Dana\GF16412</name>
    <name evidence="2" type="synonym">dana_GLEANR_17682</name>
    <name evidence="2" type="ORF">GF16412</name>
</gene>
<feature type="chain" id="PRO_5002789545" evidence="1">
    <location>
        <begin position="23"/>
        <end position="69"/>
    </location>
</feature>
<evidence type="ECO:0000313" key="3">
    <source>
        <dbReference type="Proteomes" id="UP000007801"/>
    </source>
</evidence>
<dbReference type="HOGENOM" id="CLU_2742741_0_0_1"/>
<protein>
    <submittedName>
        <fullName evidence="2">Uncharacterized protein</fullName>
    </submittedName>
</protein>
<reference evidence="2 3" key="1">
    <citation type="journal article" date="2007" name="Nature">
        <title>Evolution of genes and genomes on the Drosophila phylogeny.</title>
        <authorList>
            <consortium name="Drosophila 12 Genomes Consortium"/>
            <person name="Clark A.G."/>
            <person name="Eisen M.B."/>
            <person name="Smith D.R."/>
            <person name="Bergman C.M."/>
            <person name="Oliver B."/>
            <person name="Markow T.A."/>
            <person name="Kaufman T.C."/>
            <person name="Kellis M."/>
            <person name="Gelbart W."/>
            <person name="Iyer V.N."/>
            <person name="Pollard D.A."/>
            <person name="Sackton T.B."/>
            <person name="Larracuente A.M."/>
            <person name="Singh N.D."/>
            <person name="Abad J.P."/>
            <person name="Abt D.N."/>
            <person name="Adryan B."/>
            <person name="Aguade M."/>
            <person name="Akashi H."/>
            <person name="Anderson W.W."/>
            <person name="Aquadro C.F."/>
            <person name="Ardell D.H."/>
            <person name="Arguello R."/>
            <person name="Artieri C.G."/>
            <person name="Barbash D.A."/>
            <person name="Barker D."/>
            <person name="Barsanti P."/>
            <person name="Batterham P."/>
            <person name="Batzoglou S."/>
            <person name="Begun D."/>
            <person name="Bhutkar A."/>
            <person name="Blanco E."/>
            <person name="Bosak S.A."/>
            <person name="Bradley R.K."/>
            <person name="Brand A.D."/>
            <person name="Brent M.R."/>
            <person name="Brooks A.N."/>
            <person name="Brown R.H."/>
            <person name="Butlin R.K."/>
            <person name="Caggese C."/>
            <person name="Calvi B.R."/>
            <person name="Bernardo de Carvalho A."/>
            <person name="Caspi A."/>
            <person name="Castrezana S."/>
            <person name="Celniker S.E."/>
            <person name="Chang J.L."/>
            <person name="Chapple C."/>
            <person name="Chatterji S."/>
            <person name="Chinwalla A."/>
            <person name="Civetta A."/>
            <person name="Clifton S.W."/>
            <person name="Comeron J.M."/>
            <person name="Costello J.C."/>
            <person name="Coyne J.A."/>
            <person name="Daub J."/>
            <person name="David R.G."/>
            <person name="Delcher A.L."/>
            <person name="Delehaunty K."/>
            <person name="Do C.B."/>
            <person name="Ebling H."/>
            <person name="Edwards K."/>
            <person name="Eickbush T."/>
            <person name="Evans J.D."/>
            <person name="Filipski A."/>
            <person name="Findeiss S."/>
            <person name="Freyhult E."/>
            <person name="Fulton L."/>
            <person name="Fulton R."/>
            <person name="Garcia A.C."/>
            <person name="Gardiner A."/>
            <person name="Garfield D.A."/>
            <person name="Garvin B.E."/>
            <person name="Gibson G."/>
            <person name="Gilbert D."/>
            <person name="Gnerre S."/>
            <person name="Godfrey J."/>
            <person name="Good R."/>
            <person name="Gotea V."/>
            <person name="Gravely B."/>
            <person name="Greenberg A.J."/>
            <person name="Griffiths-Jones S."/>
            <person name="Gross S."/>
            <person name="Guigo R."/>
            <person name="Gustafson E.A."/>
            <person name="Haerty W."/>
            <person name="Hahn M.W."/>
            <person name="Halligan D.L."/>
            <person name="Halpern A.L."/>
            <person name="Halter G.M."/>
            <person name="Han M.V."/>
            <person name="Heger A."/>
            <person name="Hillier L."/>
            <person name="Hinrichs A.S."/>
            <person name="Holmes I."/>
            <person name="Hoskins R.A."/>
            <person name="Hubisz M.J."/>
            <person name="Hultmark D."/>
            <person name="Huntley M.A."/>
            <person name="Jaffe D.B."/>
            <person name="Jagadeeshan S."/>
            <person name="Jeck W.R."/>
            <person name="Johnson J."/>
            <person name="Jones C.D."/>
            <person name="Jordan W.C."/>
            <person name="Karpen G.H."/>
            <person name="Kataoka E."/>
            <person name="Keightley P.D."/>
            <person name="Kheradpour P."/>
            <person name="Kirkness E.F."/>
            <person name="Koerich L.B."/>
            <person name="Kristiansen K."/>
            <person name="Kudrna D."/>
            <person name="Kulathinal R.J."/>
            <person name="Kumar S."/>
            <person name="Kwok R."/>
            <person name="Lander E."/>
            <person name="Langley C.H."/>
            <person name="Lapoint R."/>
            <person name="Lazzaro B.P."/>
            <person name="Lee S.J."/>
            <person name="Levesque L."/>
            <person name="Li R."/>
            <person name="Lin C.F."/>
            <person name="Lin M.F."/>
            <person name="Lindblad-Toh K."/>
            <person name="Llopart A."/>
            <person name="Long M."/>
            <person name="Low L."/>
            <person name="Lozovsky E."/>
            <person name="Lu J."/>
            <person name="Luo M."/>
            <person name="Machado C.A."/>
            <person name="Makalowski W."/>
            <person name="Marzo M."/>
            <person name="Matsuda M."/>
            <person name="Matzkin L."/>
            <person name="McAllister B."/>
            <person name="McBride C.S."/>
            <person name="McKernan B."/>
            <person name="McKernan K."/>
            <person name="Mendez-Lago M."/>
            <person name="Minx P."/>
            <person name="Mollenhauer M.U."/>
            <person name="Montooth K."/>
            <person name="Mount S.M."/>
            <person name="Mu X."/>
            <person name="Myers E."/>
            <person name="Negre B."/>
            <person name="Newfeld S."/>
            <person name="Nielsen R."/>
            <person name="Noor M.A."/>
            <person name="O'Grady P."/>
            <person name="Pachter L."/>
            <person name="Papaceit M."/>
            <person name="Parisi M.J."/>
            <person name="Parisi M."/>
            <person name="Parts L."/>
            <person name="Pedersen J.S."/>
            <person name="Pesole G."/>
            <person name="Phillippy A.M."/>
            <person name="Ponting C.P."/>
            <person name="Pop M."/>
            <person name="Porcelli D."/>
            <person name="Powell J.R."/>
            <person name="Prohaska S."/>
            <person name="Pruitt K."/>
            <person name="Puig M."/>
            <person name="Quesneville H."/>
            <person name="Ram K.R."/>
            <person name="Rand D."/>
            <person name="Rasmussen M.D."/>
            <person name="Reed L.K."/>
            <person name="Reenan R."/>
            <person name="Reily A."/>
            <person name="Remington K.A."/>
            <person name="Rieger T.T."/>
            <person name="Ritchie M.G."/>
            <person name="Robin C."/>
            <person name="Rogers Y.H."/>
            <person name="Rohde C."/>
            <person name="Rozas J."/>
            <person name="Rubenfield M.J."/>
            <person name="Ruiz A."/>
            <person name="Russo S."/>
            <person name="Salzberg S.L."/>
            <person name="Sanchez-Gracia A."/>
            <person name="Saranga D.J."/>
            <person name="Sato H."/>
            <person name="Schaeffer S.W."/>
            <person name="Schatz M.C."/>
            <person name="Schlenke T."/>
            <person name="Schwartz R."/>
            <person name="Segarra C."/>
            <person name="Singh R.S."/>
            <person name="Sirot L."/>
            <person name="Sirota M."/>
            <person name="Sisneros N.B."/>
            <person name="Smith C.D."/>
            <person name="Smith T.F."/>
            <person name="Spieth J."/>
            <person name="Stage D.E."/>
            <person name="Stark A."/>
            <person name="Stephan W."/>
            <person name="Strausberg R.L."/>
            <person name="Strempel S."/>
            <person name="Sturgill D."/>
            <person name="Sutton G."/>
            <person name="Sutton G.G."/>
            <person name="Tao W."/>
            <person name="Teichmann S."/>
            <person name="Tobari Y.N."/>
            <person name="Tomimura Y."/>
            <person name="Tsolas J.M."/>
            <person name="Valente V.L."/>
            <person name="Venter E."/>
            <person name="Venter J.C."/>
            <person name="Vicario S."/>
            <person name="Vieira F.G."/>
            <person name="Vilella A.J."/>
            <person name="Villasante A."/>
            <person name="Walenz B."/>
            <person name="Wang J."/>
            <person name="Wasserman M."/>
            <person name="Watts T."/>
            <person name="Wilson D."/>
            <person name="Wilson R.K."/>
            <person name="Wing R.A."/>
            <person name="Wolfner M.F."/>
            <person name="Wong A."/>
            <person name="Wong G.K."/>
            <person name="Wu C.I."/>
            <person name="Wu G."/>
            <person name="Yamamoto D."/>
            <person name="Yang H.P."/>
            <person name="Yang S.P."/>
            <person name="Yorke J.A."/>
            <person name="Yoshida K."/>
            <person name="Zdobnov E."/>
            <person name="Zhang P."/>
            <person name="Zhang Y."/>
            <person name="Zimin A.V."/>
            <person name="Baldwin J."/>
            <person name="Abdouelleil A."/>
            <person name="Abdulkadir J."/>
            <person name="Abebe A."/>
            <person name="Abera B."/>
            <person name="Abreu J."/>
            <person name="Acer S.C."/>
            <person name="Aftuck L."/>
            <person name="Alexander A."/>
            <person name="An P."/>
            <person name="Anderson E."/>
            <person name="Anderson S."/>
            <person name="Arachi H."/>
            <person name="Azer M."/>
            <person name="Bachantsang P."/>
            <person name="Barry A."/>
            <person name="Bayul T."/>
            <person name="Berlin A."/>
            <person name="Bessette D."/>
            <person name="Bloom T."/>
            <person name="Blye J."/>
            <person name="Boguslavskiy L."/>
            <person name="Bonnet C."/>
            <person name="Boukhgalter B."/>
            <person name="Bourzgui I."/>
            <person name="Brown A."/>
            <person name="Cahill P."/>
            <person name="Channer S."/>
            <person name="Cheshatsang Y."/>
            <person name="Chuda L."/>
            <person name="Citroen M."/>
            <person name="Collymore A."/>
            <person name="Cooke P."/>
            <person name="Costello M."/>
            <person name="D'Aco K."/>
            <person name="Daza R."/>
            <person name="De Haan G."/>
            <person name="DeGray S."/>
            <person name="DeMaso C."/>
            <person name="Dhargay N."/>
            <person name="Dooley K."/>
            <person name="Dooley E."/>
            <person name="Doricent M."/>
            <person name="Dorje P."/>
            <person name="Dorjee K."/>
            <person name="Dupes A."/>
            <person name="Elong R."/>
            <person name="Falk J."/>
            <person name="Farina A."/>
            <person name="Faro S."/>
            <person name="Ferguson D."/>
            <person name="Fisher S."/>
            <person name="Foley C.D."/>
            <person name="Franke A."/>
            <person name="Friedrich D."/>
            <person name="Gadbois L."/>
            <person name="Gearin G."/>
            <person name="Gearin C.R."/>
            <person name="Giannoukos G."/>
            <person name="Goode T."/>
            <person name="Graham J."/>
            <person name="Grandbois E."/>
            <person name="Grewal S."/>
            <person name="Gyaltsen K."/>
            <person name="Hafez N."/>
            <person name="Hagos B."/>
            <person name="Hall J."/>
            <person name="Henson C."/>
            <person name="Hollinger A."/>
            <person name="Honan T."/>
            <person name="Huard M.D."/>
            <person name="Hughes L."/>
            <person name="Hurhula B."/>
            <person name="Husby M.E."/>
            <person name="Kamat A."/>
            <person name="Kanga B."/>
            <person name="Kashin S."/>
            <person name="Khazanovich D."/>
            <person name="Kisner P."/>
            <person name="Lance K."/>
            <person name="Lara M."/>
            <person name="Lee W."/>
            <person name="Lennon N."/>
            <person name="Letendre F."/>
            <person name="LeVine R."/>
            <person name="Lipovsky A."/>
            <person name="Liu X."/>
            <person name="Liu J."/>
            <person name="Liu S."/>
            <person name="Lokyitsang T."/>
            <person name="Lokyitsang Y."/>
            <person name="Lubonja R."/>
            <person name="Lui A."/>
            <person name="MacDonald P."/>
            <person name="Magnisalis V."/>
            <person name="Maru K."/>
            <person name="Matthews C."/>
            <person name="McCusker W."/>
            <person name="McDonough S."/>
            <person name="Mehta T."/>
            <person name="Meldrim J."/>
            <person name="Meneus L."/>
            <person name="Mihai O."/>
            <person name="Mihalev A."/>
            <person name="Mihova T."/>
            <person name="Mittelman R."/>
            <person name="Mlenga V."/>
            <person name="Montmayeur A."/>
            <person name="Mulrain L."/>
            <person name="Navidi A."/>
            <person name="Naylor J."/>
            <person name="Negash T."/>
            <person name="Nguyen T."/>
            <person name="Nguyen N."/>
            <person name="Nicol R."/>
            <person name="Norbu C."/>
            <person name="Norbu N."/>
            <person name="Novod N."/>
            <person name="O'Neill B."/>
            <person name="Osman S."/>
            <person name="Markiewicz E."/>
            <person name="Oyono O.L."/>
            <person name="Patti C."/>
            <person name="Phunkhang P."/>
            <person name="Pierre F."/>
            <person name="Priest M."/>
            <person name="Raghuraman S."/>
            <person name="Rege F."/>
            <person name="Reyes R."/>
            <person name="Rise C."/>
            <person name="Rogov P."/>
            <person name="Ross K."/>
            <person name="Ryan E."/>
            <person name="Settipalli S."/>
            <person name="Shea T."/>
            <person name="Sherpa N."/>
            <person name="Shi L."/>
            <person name="Shih D."/>
            <person name="Sparrow T."/>
            <person name="Spaulding J."/>
            <person name="Stalker J."/>
            <person name="Stange-Thomann N."/>
            <person name="Stavropoulos S."/>
            <person name="Stone C."/>
            <person name="Strader C."/>
            <person name="Tesfaye S."/>
            <person name="Thomson T."/>
            <person name="Thoulutsang Y."/>
            <person name="Thoulutsang D."/>
            <person name="Topham K."/>
            <person name="Topping I."/>
            <person name="Tsamla T."/>
            <person name="Vassiliev H."/>
            <person name="Vo A."/>
            <person name="Wangchuk T."/>
            <person name="Wangdi T."/>
            <person name="Weiand M."/>
            <person name="Wilkinson J."/>
            <person name="Wilson A."/>
            <person name="Yadav S."/>
            <person name="Young G."/>
            <person name="Yu Q."/>
            <person name="Zembek L."/>
            <person name="Zhong D."/>
            <person name="Zimmer A."/>
            <person name="Zwirko Z."/>
            <person name="Jaffe D.B."/>
            <person name="Alvarez P."/>
            <person name="Brockman W."/>
            <person name="Butler J."/>
            <person name="Chin C."/>
            <person name="Gnerre S."/>
            <person name="Grabherr M."/>
            <person name="Kleber M."/>
            <person name="Mauceli E."/>
            <person name="MacCallum I."/>
        </authorList>
    </citation>
    <scope>NUCLEOTIDE SEQUENCE [LARGE SCALE GENOMIC DNA]</scope>
    <source>
        <strain evidence="3">Tucson 14024-0371.13</strain>
    </source>
</reference>
<dbReference type="OMA" id="ICLTQAC"/>
<sequence length="69" mass="7145">MFNAKLFVLLTVALCLVQSCTIDEPEPEPEAPCKCGKPDGSSCGAVKSSGCGCKPCRCGCPCRSCSNVD</sequence>
<accession>B3LVP3</accession>
<evidence type="ECO:0000256" key="1">
    <source>
        <dbReference type="SAM" id="SignalP"/>
    </source>
</evidence>
<evidence type="ECO:0000313" key="2">
    <source>
        <dbReference type="EMBL" id="EDV43667.1"/>
    </source>
</evidence>
<dbReference type="AlphaFoldDB" id="B3LVP3"/>
<dbReference type="PROSITE" id="PS51257">
    <property type="entry name" value="PROKAR_LIPOPROTEIN"/>
    <property type="match status" value="1"/>
</dbReference>
<dbReference type="GeneID" id="6499208"/>
<dbReference type="InterPro" id="IPR049529">
    <property type="entry name" value="Zym1-like"/>
</dbReference>
<feature type="signal peptide" evidence="1">
    <location>
        <begin position="1"/>
        <end position="22"/>
    </location>
</feature>
<keyword evidence="3" id="KW-1185">Reference proteome</keyword>